<dbReference type="Pfam" id="PF14968">
    <property type="entry name" value="CCDC84"/>
    <property type="match status" value="1"/>
</dbReference>
<dbReference type="InterPro" id="IPR028015">
    <property type="entry name" value="CCDC84-like"/>
</dbReference>
<dbReference type="AlphaFoldDB" id="A0A7J7FX35"/>
<comment type="caution">
    <text evidence="2">The sequence shown here is derived from an EMBL/GenBank/DDBJ whole genome shotgun (WGS) entry which is preliminary data.</text>
</comment>
<reference evidence="3" key="1">
    <citation type="journal article" date="2020" name="Nat. Commun.">
        <title>Genome assembly of wild tea tree DASZ reveals pedigree and selection history of tea varieties.</title>
        <authorList>
            <person name="Zhang W."/>
            <person name="Zhang Y."/>
            <person name="Qiu H."/>
            <person name="Guo Y."/>
            <person name="Wan H."/>
            <person name="Zhang X."/>
            <person name="Scossa F."/>
            <person name="Alseekh S."/>
            <person name="Zhang Q."/>
            <person name="Wang P."/>
            <person name="Xu L."/>
            <person name="Schmidt M.H."/>
            <person name="Jia X."/>
            <person name="Li D."/>
            <person name="Zhu A."/>
            <person name="Guo F."/>
            <person name="Chen W."/>
            <person name="Ni D."/>
            <person name="Usadel B."/>
            <person name="Fernie A.R."/>
            <person name="Wen W."/>
        </authorList>
    </citation>
    <scope>NUCLEOTIDE SEQUENCE [LARGE SCALE GENOMIC DNA]</scope>
    <source>
        <strain evidence="3">cv. G240</strain>
    </source>
</reference>
<feature type="compositionally biased region" description="Basic and acidic residues" evidence="1">
    <location>
        <begin position="181"/>
        <end position="193"/>
    </location>
</feature>
<evidence type="ECO:0000313" key="3">
    <source>
        <dbReference type="Proteomes" id="UP000593564"/>
    </source>
</evidence>
<keyword evidence="3" id="KW-1185">Reference proteome</keyword>
<organism evidence="2 3">
    <name type="scientific">Camellia sinensis</name>
    <name type="common">Tea plant</name>
    <name type="synonym">Thea sinensis</name>
    <dbReference type="NCBI Taxonomy" id="4442"/>
    <lineage>
        <taxon>Eukaryota</taxon>
        <taxon>Viridiplantae</taxon>
        <taxon>Streptophyta</taxon>
        <taxon>Embryophyta</taxon>
        <taxon>Tracheophyta</taxon>
        <taxon>Spermatophyta</taxon>
        <taxon>Magnoliopsida</taxon>
        <taxon>eudicotyledons</taxon>
        <taxon>Gunneridae</taxon>
        <taxon>Pentapetalae</taxon>
        <taxon>asterids</taxon>
        <taxon>Ericales</taxon>
        <taxon>Theaceae</taxon>
        <taxon>Camellia</taxon>
    </lineage>
</organism>
<reference evidence="2 3" key="2">
    <citation type="submission" date="2020-07" db="EMBL/GenBank/DDBJ databases">
        <title>Genome assembly of wild tea tree DASZ reveals pedigree and selection history of tea varieties.</title>
        <authorList>
            <person name="Zhang W."/>
        </authorList>
    </citation>
    <scope>NUCLEOTIDE SEQUENCE [LARGE SCALE GENOMIC DNA]</scope>
    <source>
        <strain evidence="3">cv. G240</strain>
        <tissue evidence="2">Leaf</tissue>
    </source>
</reference>
<dbReference type="PANTHER" id="PTHR31198">
    <property type="entry name" value="COILED-COIL DOMAIN-CONTAINING PROTEIN 84"/>
    <property type="match status" value="1"/>
</dbReference>
<evidence type="ECO:0000256" key="1">
    <source>
        <dbReference type="SAM" id="MobiDB-lite"/>
    </source>
</evidence>
<dbReference type="Proteomes" id="UP000593564">
    <property type="component" value="Unassembled WGS sequence"/>
</dbReference>
<protein>
    <submittedName>
        <fullName evidence="2">Uncharacterized protein</fullName>
    </submittedName>
</protein>
<proteinExistence type="predicted"/>
<sequence>MCKEVERFESRIGDALNIGLSQGLEMPLYSGNMDQVDSFRISEVDLTKYSPVLFSFCFSGRKSANHLKMKLLANYLIGSSNDIHNQLYSERIYSFDNQSSFSNGVMPLQNYTNESYQVSHSELSEVSEVGPCLHYSNSHSLAGTQFDTNSWGYMDNRQSLVCNDGKCSADGYLSNRRKERRREGKTKEEKTRGEKLQSFLFSPYLTSRHDPNRLRHALDPLVPDLPIKEEIFFLQRDRHLQEEAEENVHVGAPPPWFDATEENPLNEQITLLLLAIRKFQLNPKWAGAAWEGKRKIEMERKEEIVTNNFDSWQSGSLKESRKEFKVENKNSPRVELQSETSIKIQPYISKQMMQVNDTFGGDHVKRITDGLDFEPLDLKYWFILNSRLDGAIILFVMRGKIMDGFSLKLSS</sequence>
<name>A0A7J7FX35_CAMSI</name>
<evidence type="ECO:0000313" key="2">
    <source>
        <dbReference type="EMBL" id="KAF5932953.1"/>
    </source>
</evidence>
<dbReference type="PANTHER" id="PTHR31198:SF1">
    <property type="entry name" value="CENTROSOMAL AT-AC SPLICING FACTOR"/>
    <property type="match status" value="1"/>
</dbReference>
<gene>
    <name evidence="2" type="ORF">HYC85_029124</name>
</gene>
<feature type="region of interest" description="Disordered" evidence="1">
    <location>
        <begin position="173"/>
        <end position="193"/>
    </location>
</feature>
<dbReference type="EMBL" id="JACBKZ010000014">
    <property type="protein sequence ID" value="KAF5932953.1"/>
    <property type="molecule type" value="Genomic_DNA"/>
</dbReference>
<accession>A0A7J7FX35</accession>